<dbReference type="PANTHER" id="PTHR47452:SF2">
    <property type="entry name" value="GLYCOSYLTRANSFERASE"/>
    <property type="match status" value="1"/>
</dbReference>
<organism evidence="3 4">
    <name type="scientific">Furfurilactobacillus curtus</name>
    <dbReference type="NCBI Taxonomy" id="1746200"/>
    <lineage>
        <taxon>Bacteria</taxon>
        <taxon>Bacillati</taxon>
        <taxon>Bacillota</taxon>
        <taxon>Bacilli</taxon>
        <taxon>Lactobacillales</taxon>
        <taxon>Lactobacillaceae</taxon>
        <taxon>Furfurilactobacillus</taxon>
    </lineage>
</organism>
<sequence length="325" mass="38079">MDKQIDVVIPWVDGEDSDWKRKRQRFNESKTLLNDENNTSNRYRDYGTLKYVLRSIDKNMSWVGRIFLLTDHQVPSWINKEKVIIVDHSDFIVGALPTFNSNVILTSIGNIKELGDFFIVFNDETLVVNRTKRTDFFRNGLPVDSLIETGTVPMSDGFFHISSNGVALINQHFSKRKVMKKHLGLFFNYHYGVQNLRTFLSLPYGGFLGFYNQHLIMPFRKADFEQAYDTFFENFASTWNHRFREFTDINEWAIRYLRNVNGNFAPGFLKGQFFTLSDFQKQIPKIKKKSKVVVINDDGCANEEAFNKVNDFLETNYPQKSKYEK</sequence>
<dbReference type="RefSeq" id="WP_407883237.1">
    <property type="nucleotide sequence ID" value="NZ_BQXO01000002.1"/>
</dbReference>
<dbReference type="EMBL" id="BQXO01000002">
    <property type="protein sequence ID" value="GKT05743.1"/>
    <property type="molecule type" value="Genomic_DNA"/>
</dbReference>
<proteinExistence type="predicted"/>
<name>A0ABQ5JN56_9LACO</name>
<evidence type="ECO:0000313" key="4">
    <source>
        <dbReference type="Proteomes" id="UP001628078"/>
    </source>
</evidence>
<accession>A0ABQ5JN56</accession>
<protein>
    <submittedName>
        <fullName evidence="3">Exopolysaccharide phosphotransferase cps2G</fullName>
    </submittedName>
</protein>
<dbReference type="Proteomes" id="UP001628078">
    <property type="component" value="Unassembled WGS sequence"/>
</dbReference>
<dbReference type="Pfam" id="PF17101">
    <property type="entry name" value="Stealth_CR1"/>
    <property type="match status" value="1"/>
</dbReference>
<dbReference type="PANTHER" id="PTHR47452">
    <property type="entry name" value="PUTATIVE-RELATED"/>
    <property type="match status" value="1"/>
</dbReference>
<feature type="domain" description="Stealth protein CR1 conserved region 1" evidence="2">
    <location>
        <begin position="4"/>
        <end position="29"/>
    </location>
</feature>
<dbReference type="InterPro" id="IPR053362">
    <property type="entry name" value="RPS_phosphotransferase_WefF"/>
</dbReference>
<dbReference type="Pfam" id="PF11380">
    <property type="entry name" value="Stealth_CR2"/>
    <property type="match status" value="1"/>
</dbReference>
<evidence type="ECO:0000259" key="2">
    <source>
        <dbReference type="Pfam" id="PF17101"/>
    </source>
</evidence>
<dbReference type="InterPro" id="IPR031358">
    <property type="entry name" value="Stealth_CR1"/>
</dbReference>
<keyword evidence="4" id="KW-1185">Reference proteome</keyword>
<comment type="caution">
    <text evidence="3">The sequence shown here is derived from an EMBL/GenBank/DDBJ whole genome shotgun (WGS) entry which is preliminary data.</text>
</comment>
<gene>
    <name evidence="3" type="primary">cps2G</name>
    <name evidence="3" type="ORF">JCM31185_10310</name>
</gene>
<evidence type="ECO:0000313" key="3">
    <source>
        <dbReference type="EMBL" id="GKT05743.1"/>
    </source>
</evidence>
<dbReference type="InterPro" id="IPR021520">
    <property type="entry name" value="Stealth_CR2"/>
</dbReference>
<evidence type="ECO:0000259" key="1">
    <source>
        <dbReference type="Pfam" id="PF11380"/>
    </source>
</evidence>
<feature type="domain" description="Stealth protein CR2 conserved region 2" evidence="1">
    <location>
        <begin position="42"/>
        <end position="139"/>
    </location>
</feature>
<reference evidence="3 4" key="1">
    <citation type="submission" date="2022-03" db="EMBL/GenBank/DDBJ databases">
        <title>Draft genome sequence of Furfurilactobacillus curtus JCM 31185.</title>
        <authorList>
            <person name="Suzuki S."/>
            <person name="Endo A."/>
            <person name="Kajikawa A."/>
        </authorList>
    </citation>
    <scope>NUCLEOTIDE SEQUENCE [LARGE SCALE GENOMIC DNA]</scope>
    <source>
        <strain evidence="3 4">JCM 31185</strain>
    </source>
</reference>